<dbReference type="GO" id="GO:0008168">
    <property type="term" value="F:methyltransferase activity"/>
    <property type="evidence" value="ECO:0007669"/>
    <property type="project" value="UniProtKB-KW"/>
</dbReference>
<dbReference type="Gene3D" id="3.40.10.10">
    <property type="entry name" value="DNA Methylphosphotriester Repair Domain"/>
    <property type="match status" value="1"/>
</dbReference>
<name>A0A0Z8GGL7_STRSU</name>
<organism evidence="3 4">
    <name type="scientific">Streptococcus suis</name>
    <dbReference type="NCBI Taxonomy" id="1307"/>
    <lineage>
        <taxon>Bacteria</taxon>
        <taxon>Bacillati</taxon>
        <taxon>Bacillota</taxon>
        <taxon>Bacilli</taxon>
        <taxon>Lactobacillales</taxon>
        <taxon>Streptococcaceae</taxon>
        <taxon>Streptococcus</taxon>
    </lineage>
</organism>
<evidence type="ECO:0000313" key="3">
    <source>
        <dbReference type="EMBL" id="CYV28654.1"/>
    </source>
</evidence>
<gene>
    <name evidence="3" type="primary">adaA</name>
    <name evidence="3" type="ORF">ERS132426_00941</name>
</gene>
<dbReference type="EC" id="2.1.1.-" evidence="3"/>
<dbReference type="EMBL" id="FIHM01000016">
    <property type="protein sequence ID" value="CYV28654.1"/>
    <property type="molecule type" value="Genomic_DNA"/>
</dbReference>
<dbReference type="GO" id="GO:0006355">
    <property type="term" value="P:regulation of DNA-templated transcription"/>
    <property type="evidence" value="ECO:0007669"/>
    <property type="project" value="InterPro"/>
</dbReference>
<evidence type="ECO:0000313" key="4">
    <source>
        <dbReference type="Proteomes" id="UP000074850"/>
    </source>
</evidence>
<dbReference type="AlphaFoldDB" id="A0A0Z8GGL7"/>
<dbReference type="GO" id="GO:0003677">
    <property type="term" value="F:DNA binding"/>
    <property type="evidence" value="ECO:0007669"/>
    <property type="project" value="InterPro"/>
</dbReference>
<dbReference type="GO" id="GO:0008270">
    <property type="term" value="F:zinc ion binding"/>
    <property type="evidence" value="ECO:0007669"/>
    <property type="project" value="InterPro"/>
</dbReference>
<keyword evidence="3" id="KW-0489">Methyltransferase</keyword>
<feature type="domain" description="Ada DNA repair metal-binding" evidence="2">
    <location>
        <begin position="6"/>
        <end position="49"/>
    </location>
</feature>
<proteinExistence type="predicted"/>
<dbReference type="GO" id="GO:0032259">
    <property type="term" value="P:methylation"/>
    <property type="evidence" value="ECO:0007669"/>
    <property type="project" value="UniProtKB-KW"/>
</dbReference>
<sequence length="51" mass="6082">MMTETEWKAIIENDSSYDNLFRYAVKTTKIFCRPSCPSRPPKRENVTIYYS</sequence>
<dbReference type="GO" id="GO:0006281">
    <property type="term" value="P:DNA repair"/>
    <property type="evidence" value="ECO:0007669"/>
    <property type="project" value="InterPro"/>
</dbReference>
<reference evidence="3 4" key="1">
    <citation type="submission" date="2016-02" db="EMBL/GenBank/DDBJ databases">
        <authorList>
            <consortium name="Pathogen Informatics"/>
        </authorList>
    </citation>
    <scope>NUCLEOTIDE SEQUENCE [LARGE SCALE GENOMIC DNA]</scope>
    <source>
        <strain evidence="3 4">LSS64</strain>
    </source>
</reference>
<evidence type="ECO:0000256" key="1">
    <source>
        <dbReference type="ARBA" id="ARBA00023159"/>
    </source>
</evidence>
<dbReference type="Pfam" id="PF02805">
    <property type="entry name" value="Ada_Zn_binding"/>
    <property type="match status" value="1"/>
</dbReference>
<dbReference type="InterPro" id="IPR035451">
    <property type="entry name" value="Ada-like_dom_sf"/>
</dbReference>
<dbReference type="Proteomes" id="UP000074850">
    <property type="component" value="Unassembled WGS sequence"/>
</dbReference>
<dbReference type="SUPFAM" id="SSF57884">
    <property type="entry name" value="Ada DNA repair protein, N-terminal domain (N-Ada 10)"/>
    <property type="match status" value="1"/>
</dbReference>
<protein>
    <submittedName>
        <fullName evidence="3">Methylphosphotriester-DNA--protein-cysteine S-methyltransferase</fullName>
        <ecNumber evidence="3">2.1.1.-</ecNumber>
    </submittedName>
</protein>
<evidence type="ECO:0000259" key="2">
    <source>
        <dbReference type="Pfam" id="PF02805"/>
    </source>
</evidence>
<dbReference type="RefSeq" id="WP_269434364.1">
    <property type="nucleotide sequence ID" value="NZ_CEDT01000024.1"/>
</dbReference>
<keyword evidence="3" id="KW-0808">Transferase</keyword>
<dbReference type="InterPro" id="IPR004026">
    <property type="entry name" value="Ada_DNA_repair_Zn-bd"/>
</dbReference>
<keyword evidence="1" id="KW-0010">Activator</keyword>
<accession>A0A0Z8GGL7</accession>